<dbReference type="EMBL" id="NHOQ01000293">
    <property type="protein sequence ID" value="PWA31541.1"/>
    <property type="molecule type" value="Genomic_DNA"/>
</dbReference>
<comment type="caution">
    <text evidence="1">The sequence shown here is derived from an EMBL/GenBank/DDBJ whole genome shotgun (WGS) entry which is preliminary data.</text>
</comment>
<dbReference type="AlphaFoldDB" id="A0A315W858"/>
<dbReference type="Proteomes" id="UP000250572">
    <property type="component" value="Unassembled WGS sequence"/>
</dbReference>
<accession>A0A315W858</accession>
<proteinExistence type="predicted"/>
<organism evidence="1 2">
    <name type="scientific">Gambusia affinis</name>
    <name type="common">Western mosquitofish</name>
    <name type="synonym">Heterandria affinis</name>
    <dbReference type="NCBI Taxonomy" id="33528"/>
    <lineage>
        <taxon>Eukaryota</taxon>
        <taxon>Metazoa</taxon>
        <taxon>Chordata</taxon>
        <taxon>Craniata</taxon>
        <taxon>Vertebrata</taxon>
        <taxon>Euteleostomi</taxon>
        <taxon>Actinopterygii</taxon>
        <taxon>Neopterygii</taxon>
        <taxon>Teleostei</taxon>
        <taxon>Neoteleostei</taxon>
        <taxon>Acanthomorphata</taxon>
        <taxon>Ovalentaria</taxon>
        <taxon>Atherinomorphae</taxon>
        <taxon>Cyprinodontiformes</taxon>
        <taxon>Poeciliidae</taxon>
        <taxon>Poeciliinae</taxon>
        <taxon>Gambusia</taxon>
    </lineage>
</organism>
<keyword evidence="2" id="KW-1185">Reference proteome</keyword>
<sequence>MISEIAMAVEIVSMINVFTVEVEIDLTITVIKTCTMSSPLSVKWYSPVRRSLAPVCSSRTQSGHRQH</sequence>
<protein>
    <submittedName>
        <fullName evidence="1">Uncharacterized protein</fullName>
    </submittedName>
</protein>
<gene>
    <name evidence="1" type="ORF">CCH79_00002625</name>
</gene>
<name>A0A315W858_GAMAF</name>
<evidence type="ECO:0000313" key="2">
    <source>
        <dbReference type="Proteomes" id="UP000250572"/>
    </source>
</evidence>
<reference evidence="1 2" key="1">
    <citation type="journal article" date="2018" name="G3 (Bethesda)">
        <title>A High-Quality Reference Genome for the Invasive Mosquitofish Gambusia affinis Using a Chicago Library.</title>
        <authorList>
            <person name="Hoffberg S.L."/>
            <person name="Troendle N.J."/>
            <person name="Glenn T.C."/>
            <person name="Mahmud O."/>
            <person name="Louha S."/>
            <person name="Chalopin D."/>
            <person name="Bennetzen J.L."/>
            <person name="Mauricio R."/>
        </authorList>
    </citation>
    <scope>NUCLEOTIDE SEQUENCE [LARGE SCALE GENOMIC DNA]</scope>
    <source>
        <strain evidence="1">NE01/NJP1002.9</strain>
        <tissue evidence="1">Muscle</tissue>
    </source>
</reference>
<evidence type="ECO:0000313" key="1">
    <source>
        <dbReference type="EMBL" id="PWA31541.1"/>
    </source>
</evidence>